<gene>
    <name evidence="1" type="ORF">HMPREF1065_00026</name>
</gene>
<protein>
    <recommendedName>
        <fullName evidence="3">HEAT repeat domain-containing protein</fullName>
    </recommendedName>
</protein>
<organism evidence="1 2">
    <name type="scientific">Phocaeicola dorei CL03T12C01</name>
    <dbReference type="NCBI Taxonomy" id="997877"/>
    <lineage>
        <taxon>Bacteria</taxon>
        <taxon>Pseudomonadati</taxon>
        <taxon>Bacteroidota</taxon>
        <taxon>Bacteroidia</taxon>
        <taxon>Bacteroidales</taxon>
        <taxon>Bacteroidaceae</taxon>
        <taxon>Phocaeicola</taxon>
    </lineage>
</organism>
<evidence type="ECO:0008006" key="3">
    <source>
        <dbReference type="Google" id="ProtNLM"/>
    </source>
</evidence>
<evidence type="ECO:0000313" key="1">
    <source>
        <dbReference type="EMBL" id="EIY41660.1"/>
    </source>
</evidence>
<sequence>MKTMEDFKKALEGTLGRKHIDNIVDQVAGSPDRFDALYTLTQHEETKIAWHATWACEKLSILLPSLLMDKREELMLRVMQCPHDGTRRLLLNILHHLPVPKPVNAAFFDFCLQGMLSSAESASGQAVCMKLAYDICLEEPELTGELKAYLENMEPEYYTVAVQCARNNILKKIRK</sequence>
<proteinExistence type="predicted"/>
<comment type="caution">
    <text evidence="1">The sequence shown here is derived from an EMBL/GenBank/DDBJ whole genome shotgun (WGS) entry which is preliminary data.</text>
</comment>
<dbReference type="Proteomes" id="UP000004019">
    <property type="component" value="Unassembled WGS sequence"/>
</dbReference>
<accession>I8WST4</accession>
<dbReference type="HOGENOM" id="CLU_128736_0_0_10"/>
<reference evidence="1 2" key="1">
    <citation type="submission" date="2012-02" db="EMBL/GenBank/DDBJ databases">
        <title>The Genome Sequence of Bacteroides dorei CL03T12C01.</title>
        <authorList>
            <consortium name="The Broad Institute Genome Sequencing Platform"/>
            <person name="Earl A."/>
            <person name="Ward D."/>
            <person name="Feldgarden M."/>
            <person name="Gevers D."/>
            <person name="Zitomersky N.L."/>
            <person name="Coyne M.J."/>
            <person name="Comstock L.E."/>
            <person name="Young S.K."/>
            <person name="Zeng Q."/>
            <person name="Gargeya S."/>
            <person name="Fitzgerald M."/>
            <person name="Haas B."/>
            <person name="Abouelleil A."/>
            <person name="Alvarado L."/>
            <person name="Arachchi H.M."/>
            <person name="Berlin A."/>
            <person name="Chapman S.B."/>
            <person name="Gearin G."/>
            <person name="Goldberg J."/>
            <person name="Griggs A."/>
            <person name="Gujja S."/>
            <person name="Hansen M."/>
            <person name="Heiman D."/>
            <person name="Howarth C."/>
            <person name="Larimer J."/>
            <person name="Lui A."/>
            <person name="MacDonald P.J.P."/>
            <person name="McCowen C."/>
            <person name="Montmayeur A."/>
            <person name="Murphy C."/>
            <person name="Neiman D."/>
            <person name="Pearson M."/>
            <person name="Priest M."/>
            <person name="Roberts A."/>
            <person name="Saif S."/>
            <person name="Shea T."/>
            <person name="Sisk P."/>
            <person name="Stolte C."/>
            <person name="Sykes S."/>
            <person name="Wortman J."/>
            <person name="Nusbaum C."/>
            <person name="Birren B."/>
        </authorList>
    </citation>
    <scope>NUCLEOTIDE SEQUENCE [LARGE SCALE GENOMIC DNA]</scope>
    <source>
        <strain evidence="1 2">CL03T12C01</strain>
    </source>
</reference>
<dbReference type="AlphaFoldDB" id="I8WST4"/>
<dbReference type="EMBL" id="AGXI01000001">
    <property type="protein sequence ID" value="EIY41660.1"/>
    <property type="molecule type" value="Genomic_DNA"/>
</dbReference>
<dbReference type="PATRIC" id="fig|997877.3.peg.26"/>
<evidence type="ECO:0000313" key="2">
    <source>
        <dbReference type="Proteomes" id="UP000004019"/>
    </source>
</evidence>
<name>I8WST4_9BACT</name>